<feature type="domain" description="SWIM-type" evidence="3">
    <location>
        <begin position="74"/>
        <end position="108"/>
    </location>
</feature>
<dbReference type="PROSITE" id="PS50966">
    <property type="entry name" value="ZF_SWIM"/>
    <property type="match status" value="1"/>
</dbReference>
<keyword evidence="1" id="KW-0863">Zinc-finger</keyword>
<feature type="region of interest" description="Disordered" evidence="2">
    <location>
        <begin position="116"/>
        <end position="152"/>
    </location>
</feature>
<evidence type="ECO:0000313" key="4">
    <source>
        <dbReference type="EMBL" id="KAK4013509.1"/>
    </source>
</evidence>
<dbReference type="InterPro" id="IPR007527">
    <property type="entry name" value="Znf_SWIM"/>
</dbReference>
<keyword evidence="1" id="KW-0479">Metal-binding</keyword>
<sequence length="321" mass="36357">MLRKELRQCYRLIDDDSELCNLDTDVLHSKIIEKYVPSPTILCRAQLIILENRISLVPEQKCFAITSTSADTHCVTLFSGENGDPNQYCTCPGTMTCSHILTAMMAIGYVPRQSKGWSNGTRTRRNIKSSKSGTKFHPRSSKANRRRNGYKKLQRIKKQESKVGDDIFSMNRGREGIFTIGIRAFGKNNEKQILIKETPIPTPVALILPILTGKDNSKVLAEESRQQPPQENIIQFQEKQDDASSMLEDLTQLSEKPQVHSGSPKKHRKIERSFFHDTFVPDAELKNIITPKCWLSDVHMDAVSTILRKQFKDIGGSIDPI</sequence>
<evidence type="ECO:0000256" key="2">
    <source>
        <dbReference type="SAM" id="MobiDB-lite"/>
    </source>
</evidence>
<keyword evidence="5" id="KW-1185">Reference proteome</keyword>
<accession>A0ABQ9ZM19</accession>
<organism evidence="4 5">
    <name type="scientific">Daphnia magna</name>
    <dbReference type="NCBI Taxonomy" id="35525"/>
    <lineage>
        <taxon>Eukaryota</taxon>
        <taxon>Metazoa</taxon>
        <taxon>Ecdysozoa</taxon>
        <taxon>Arthropoda</taxon>
        <taxon>Crustacea</taxon>
        <taxon>Branchiopoda</taxon>
        <taxon>Diplostraca</taxon>
        <taxon>Cladocera</taxon>
        <taxon>Anomopoda</taxon>
        <taxon>Daphniidae</taxon>
        <taxon>Daphnia</taxon>
    </lineage>
</organism>
<proteinExistence type="predicted"/>
<name>A0ABQ9ZM19_9CRUS</name>
<dbReference type="EMBL" id="JAOYFB010000004">
    <property type="protein sequence ID" value="KAK4013509.1"/>
    <property type="molecule type" value="Genomic_DNA"/>
</dbReference>
<protein>
    <recommendedName>
        <fullName evidence="3">SWIM-type domain-containing protein</fullName>
    </recommendedName>
</protein>
<reference evidence="4 5" key="1">
    <citation type="journal article" date="2023" name="Nucleic Acids Res.">
        <title>The hologenome of Daphnia magna reveals possible DNA methylation and microbiome-mediated evolution of the host genome.</title>
        <authorList>
            <person name="Chaturvedi A."/>
            <person name="Li X."/>
            <person name="Dhandapani V."/>
            <person name="Marshall H."/>
            <person name="Kissane S."/>
            <person name="Cuenca-Cambronero M."/>
            <person name="Asole G."/>
            <person name="Calvet F."/>
            <person name="Ruiz-Romero M."/>
            <person name="Marangio P."/>
            <person name="Guigo R."/>
            <person name="Rago D."/>
            <person name="Mirbahai L."/>
            <person name="Eastwood N."/>
            <person name="Colbourne J.K."/>
            <person name="Zhou J."/>
            <person name="Mallon E."/>
            <person name="Orsini L."/>
        </authorList>
    </citation>
    <scope>NUCLEOTIDE SEQUENCE [LARGE SCALE GENOMIC DNA]</scope>
    <source>
        <strain evidence="4">LRV0_1</strain>
    </source>
</reference>
<comment type="caution">
    <text evidence="4">The sequence shown here is derived from an EMBL/GenBank/DDBJ whole genome shotgun (WGS) entry which is preliminary data.</text>
</comment>
<evidence type="ECO:0000313" key="5">
    <source>
        <dbReference type="Proteomes" id="UP001234178"/>
    </source>
</evidence>
<evidence type="ECO:0000256" key="1">
    <source>
        <dbReference type="PROSITE-ProRule" id="PRU00325"/>
    </source>
</evidence>
<feature type="compositionally biased region" description="Basic residues" evidence="2">
    <location>
        <begin position="122"/>
        <end position="152"/>
    </location>
</feature>
<dbReference type="Proteomes" id="UP001234178">
    <property type="component" value="Unassembled WGS sequence"/>
</dbReference>
<evidence type="ECO:0000259" key="3">
    <source>
        <dbReference type="PROSITE" id="PS50966"/>
    </source>
</evidence>
<keyword evidence="1" id="KW-0862">Zinc</keyword>
<gene>
    <name evidence="4" type="ORF">OUZ56_026063</name>
</gene>